<sequence length="150" mass="17610">MNTNYKKMYLELSGGKRKKMKKKYPNRLNINNNKMEKYTLSVDEPWFSLISLGLKTIEGRLNKGLFKKMEIGDIVKWTNDKFGSRNVLTKIINKTEYKTFEEYLTDKTLEKCLPSIKEMSNGLSVYFTYYTKEQESEFGVVAITLEVIKD</sequence>
<dbReference type="Pfam" id="PF04266">
    <property type="entry name" value="ASCH"/>
    <property type="match status" value="1"/>
</dbReference>
<dbReference type="SUPFAM" id="SSF88697">
    <property type="entry name" value="PUA domain-like"/>
    <property type="match status" value="1"/>
</dbReference>
<dbReference type="InterPro" id="IPR015947">
    <property type="entry name" value="PUA-like_sf"/>
</dbReference>
<organism evidence="2">
    <name type="scientific">viral metagenome</name>
    <dbReference type="NCBI Taxonomy" id="1070528"/>
    <lineage>
        <taxon>unclassified sequences</taxon>
        <taxon>metagenomes</taxon>
        <taxon>organismal metagenomes</taxon>
    </lineage>
</organism>
<dbReference type="PANTHER" id="PTHR34204:SF2">
    <property type="entry name" value="RNA-BINDING ASCH DOMAIN PROTEIN"/>
    <property type="match status" value="1"/>
</dbReference>
<protein>
    <recommendedName>
        <fullName evidence="1">ASCH domain-containing protein</fullName>
    </recommendedName>
</protein>
<dbReference type="AlphaFoldDB" id="A0A6C0DYY7"/>
<accession>A0A6C0DYY7</accession>
<dbReference type="PANTHER" id="PTHR34204">
    <property type="entry name" value="RNA-BINDING ASCH DOMAIN PROTEIN"/>
    <property type="match status" value="1"/>
</dbReference>
<dbReference type="EMBL" id="MN739696">
    <property type="protein sequence ID" value="QHT21698.1"/>
    <property type="molecule type" value="Genomic_DNA"/>
</dbReference>
<reference evidence="2" key="1">
    <citation type="journal article" date="2020" name="Nature">
        <title>Giant virus diversity and host interactions through global metagenomics.</title>
        <authorList>
            <person name="Schulz F."/>
            <person name="Roux S."/>
            <person name="Paez-Espino D."/>
            <person name="Jungbluth S."/>
            <person name="Walsh D.A."/>
            <person name="Denef V.J."/>
            <person name="McMahon K.D."/>
            <person name="Konstantinidis K.T."/>
            <person name="Eloe-Fadrosh E.A."/>
            <person name="Kyrpides N.C."/>
            <person name="Woyke T."/>
        </authorList>
    </citation>
    <scope>NUCLEOTIDE SEQUENCE</scope>
    <source>
        <strain evidence="2">GVMAG-M-3300023179-103</strain>
    </source>
</reference>
<dbReference type="Gene3D" id="2.30.130.30">
    <property type="entry name" value="Hypothetical protein"/>
    <property type="match status" value="1"/>
</dbReference>
<dbReference type="InterPro" id="IPR007374">
    <property type="entry name" value="ASCH_domain"/>
</dbReference>
<evidence type="ECO:0000259" key="1">
    <source>
        <dbReference type="SMART" id="SM01022"/>
    </source>
</evidence>
<name>A0A6C0DYY7_9ZZZZ</name>
<feature type="domain" description="ASCH" evidence="1">
    <location>
        <begin position="40"/>
        <end position="149"/>
    </location>
</feature>
<dbReference type="SMART" id="SM01022">
    <property type="entry name" value="ASCH"/>
    <property type="match status" value="1"/>
</dbReference>
<proteinExistence type="predicted"/>
<evidence type="ECO:0000313" key="2">
    <source>
        <dbReference type="EMBL" id="QHT21698.1"/>
    </source>
</evidence>